<evidence type="ECO:0000256" key="9">
    <source>
        <dbReference type="PIRNR" id="PIRNR000817"/>
    </source>
</evidence>
<dbReference type="SUPFAM" id="SSF81301">
    <property type="entry name" value="Nucleotidyltransferase"/>
    <property type="match status" value="1"/>
</dbReference>
<keyword evidence="4 9" id="KW-0808">Transferase</keyword>
<dbReference type="InterPro" id="IPR037160">
    <property type="entry name" value="DNA_Pol_thumb_sf"/>
</dbReference>
<evidence type="ECO:0000256" key="8">
    <source>
        <dbReference type="ARBA" id="ARBA00023242"/>
    </source>
</evidence>
<accession>A0A553NJN7</accession>
<dbReference type="GO" id="GO:0003677">
    <property type="term" value="F:DNA binding"/>
    <property type="evidence" value="ECO:0007669"/>
    <property type="project" value="UniProtKB-UniRule"/>
</dbReference>
<comment type="subcellular location">
    <subcellularLocation>
        <location evidence="2 9">Nucleus</location>
    </subcellularLocation>
</comment>
<evidence type="ECO:0000313" key="12">
    <source>
        <dbReference type="EMBL" id="TRY65630.1"/>
    </source>
</evidence>
<dbReference type="InterPro" id="IPR022312">
    <property type="entry name" value="DNA_pol_X"/>
</dbReference>
<dbReference type="EMBL" id="SRMA01026900">
    <property type="protein sequence ID" value="TRY65630.1"/>
    <property type="molecule type" value="Genomic_DNA"/>
</dbReference>
<evidence type="ECO:0000256" key="4">
    <source>
        <dbReference type="ARBA" id="ARBA00022679"/>
    </source>
</evidence>
<keyword evidence="5 9" id="KW-0548">Nucleotidyltransferase</keyword>
<sequence>MLPRRKRKCPEVSLARRDEKVQFRDVRVYLVERRMGRSRRTFLSNLAWSKGFCVDDTLSAAVTHVVSEGVSAQDLWIWLEEQGFKNHSSNVLDISWFIQSMSSSLAFLRVASVLKSLPAALKSVEETHCLPGLGEHSRTVIQLFCSVFGVGVRTAENWFYQGLRSLEQVLAEPGVRLNRRQTAGLLFHEDLRVPVSRREATDLQMLLEDAAFSINPSITITLAGGFRRGKEFGHDVDFIVKTPEPGQEKMILPALIERLKLQGILLYSECQESTFDPQQLPAPRFQAMDQFSKCFLILKLGVQGPEMSVRDWRGVRVDLVAPPLDRMAFALLGWTGSTMFERDLRRFARLERGKLLDNHALYVKATVGN</sequence>
<reference evidence="12 13" key="1">
    <citation type="journal article" date="2019" name="Sci. Data">
        <title>Hybrid genome assembly and annotation of Danionella translucida.</title>
        <authorList>
            <person name="Kadobianskyi M."/>
            <person name="Schulze L."/>
            <person name="Schuelke M."/>
            <person name="Judkewitz B."/>
        </authorList>
    </citation>
    <scope>NUCLEOTIDE SEQUENCE [LARGE SCALE GENOMIC DNA]</scope>
    <source>
        <strain evidence="12 13">Bolton</strain>
    </source>
</reference>
<comment type="similarity">
    <text evidence="3 9">Belongs to the DNA polymerase type-X family.</text>
</comment>
<dbReference type="InterPro" id="IPR036420">
    <property type="entry name" value="BRCT_dom_sf"/>
</dbReference>
<evidence type="ECO:0000256" key="3">
    <source>
        <dbReference type="ARBA" id="ARBA00008323"/>
    </source>
</evidence>
<dbReference type="Gene3D" id="1.10.150.20">
    <property type="entry name" value="5' to 3' exonuclease, C-terminal subdomain"/>
    <property type="match status" value="1"/>
</dbReference>
<dbReference type="InterPro" id="IPR043519">
    <property type="entry name" value="NT_sf"/>
</dbReference>
<dbReference type="Gene3D" id="3.30.460.10">
    <property type="entry name" value="Beta Polymerase, domain 2"/>
    <property type="match status" value="1"/>
</dbReference>
<feature type="binding site" evidence="10">
    <location>
        <position position="235"/>
    </location>
    <ligand>
        <name>Mg(2+)</name>
        <dbReference type="ChEBI" id="CHEBI:18420"/>
    </ligand>
</feature>
<dbReference type="SUPFAM" id="SSF52113">
    <property type="entry name" value="BRCT domain"/>
    <property type="match status" value="1"/>
</dbReference>
<dbReference type="PRINTS" id="PR00871">
    <property type="entry name" value="DNAPOLXTDT"/>
</dbReference>
<keyword evidence="6 9" id="KW-0479">Metal-binding</keyword>
<dbReference type="PROSITE" id="PS50172">
    <property type="entry name" value="BRCT"/>
    <property type="match status" value="1"/>
</dbReference>
<evidence type="ECO:0000256" key="1">
    <source>
        <dbReference type="ARBA" id="ARBA00001946"/>
    </source>
</evidence>
<dbReference type="InterPro" id="IPR002054">
    <property type="entry name" value="DNA-dir_DNA_pol_X"/>
</dbReference>
<keyword evidence="8 9" id="KW-0539">Nucleus</keyword>
<dbReference type="Gene3D" id="3.30.210.10">
    <property type="entry name" value="DNA polymerase, thumb domain"/>
    <property type="match status" value="1"/>
</dbReference>
<dbReference type="SMART" id="SM00483">
    <property type="entry name" value="POLXc"/>
    <property type="match status" value="1"/>
</dbReference>
<evidence type="ECO:0000256" key="7">
    <source>
        <dbReference type="ARBA" id="ARBA00022842"/>
    </source>
</evidence>
<dbReference type="Pfam" id="PF14792">
    <property type="entry name" value="DNA_pol_B_palm"/>
    <property type="match status" value="1"/>
</dbReference>
<comment type="cofactor">
    <cofactor evidence="1 10">
        <name>Mg(2+)</name>
        <dbReference type="ChEBI" id="CHEBI:18420"/>
    </cofactor>
</comment>
<dbReference type="InterPro" id="IPR001726">
    <property type="entry name" value="TdT/Mu"/>
</dbReference>
<dbReference type="Pfam" id="PF14791">
    <property type="entry name" value="DNA_pol_B_thumb"/>
    <property type="match status" value="1"/>
</dbReference>
<proteinExistence type="inferred from homology"/>
<dbReference type="PANTHER" id="PTHR11276:SF21">
    <property type="entry name" value="DNA NUCLEOTIDYLEXOTRANSFERASE"/>
    <property type="match status" value="1"/>
</dbReference>
<dbReference type="STRING" id="623744.A0A553NJN7"/>
<dbReference type="OrthoDB" id="205514at2759"/>
<keyword evidence="7 9" id="KW-0460">Magnesium</keyword>
<dbReference type="GO" id="GO:0003887">
    <property type="term" value="F:DNA-directed DNA polymerase activity"/>
    <property type="evidence" value="ECO:0007669"/>
    <property type="project" value="UniProtKB-UniRule"/>
</dbReference>
<dbReference type="Proteomes" id="UP000316079">
    <property type="component" value="Unassembled WGS sequence"/>
</dbReference>
<dbReference type="SUPFAM" id="SSF81585">
    <property type="entry name" value="PsbU/PolX domain-like"/>
    <property type="match status" value="1"/>
</dbReference>
<evidence type="ECO:0000256" key="2">
    <source>
        <dbReference type="ARBA" id="ARBA00004123"/>
    </source>
</evidence>
<dbReference type="PANTHER" id="PTHR11276">
    <property type="entry name" value="DNA POLYMERASE TYPE-X FAMILY MEMBER"/>
    <property type="match status" value="1"/>
</dbReference>
<feature type="binding site" evidence="10">
    <location>
        <position position="318"/>
    </location>
    <ligand>
        <name>Mg(2+)</name>
        <dbReference type="ChEBI" id="CHEBI:18420"/>
    </ligand>
</feature>
<feature type="binding site" evidence="10">
    <location>
        <position position="237"/>
    </location>
    <ligand>
        <name>Mg(2+)</name>
        <dbReference type="ChEBI" id="CHEBI:18420"/>
    </ligand>
</feature>
<keyword evidence="13" id="KW-1185">Reference proteome</keyword>
<comment type="caution">
    <text evidence="12">The sequence shown here is derived from an EMBL/GenBank/DDBJ whole genome shotgun (WGS) entry which is preliminary data.</text>
</comment>
<dbReference type="InterPro" id="IPR001357">
    <property type="entry name" value="BRCT_dom"/>
</dbReference>
<dbReference type="PIRSF" id="PIRSF000817">
    <property type="entry name" value="DNA_NT"/>
    <property type="match status" value="1"/>
</dbReference>
<evidence type="ECO:0000256" key="10">
    <source>
        <dbReference type="PIRSR" id="PIRSR000817-1"/>
    </source>
</evidence>
<evidence type="ECO:0000256" key="5">
    <source>
        <dbReference type="ARBA" id="ARBA00022695"/>
    </source>
</evidence>
<evidence type="ECO:0000313" key="13">
    <source>
        <dbReference type="Proteomes" id="UP000316079"/>
    </source>
</evidence>
<dbReference type="InterPro" id="IPR018944">
    <property type="entry name" value="DNA_pol_lambd_fingers_domain"/>
</dbReference>
<dbReference type="PROSITE" id="PS00522">
    <property type="entry name" value="DNA_POLYMERASE_X"/>
    <property type="match status" value="1"/>
</dbReference>
<name>A0A553NJN7_9TELE</name>
<dbReference type="Pfam" id="PF10391">
    <property type="entry name" value="DNA_pol_lambd_f"/>
    <property type="match status" value="1"/>
</dbReference>
<dbReference type="GO" id="GO:0006303">
    <property type="term" value="P:double-strand break repair via nonhomologous end joining"/>
    <property type="evidence" value="ECO:0007669"/>
    <property type="project" value="TreeGrafter"/>
</dbReference>
<dbReference type="FunFam" id="1.10.150.20:FF:000010">
    <property type="entry name" value="DNA polymerase lambda"/>
    <property type="match status" value="1"/>
</dbReference>
<dbReference type="GO" id="GO:0005634">
    <property type="term" value="C:nucleus"/>
    <property type="evidence" value="ECO:0007669"/>
    <property type="project" value="UniProtKB-SubCell"/>
</dbReference>
<dbReference type="InterPro" id="IPR019843">
    <property type="entry name" value="DNA_pol-X_BS"/>
</dbReference>
<dbReference type="GO" id="GO:0046872">
    <property type="term" value="F:metal ion binding"/>
    <property type="evidence" value="ECO:0007669"/>
    <property type="project" value="UniProtKB-UniRule"/>
</dbReference>
<dbReference type="GO" id="GO:0003912">
    <property type="term" value="F:DNA nucleotidylexotransferase activity"/>
    <property type="evidence" value="ECO:0007669"/>
    <property type="project" value="TreeGrafter"/>
</dbReference>
<organism evidence="12 13">
    <name type="scientific">Danionella cerebrum</name>
    <dbReference type="NCBI Taxonomy" id="2873325"/>
    <lineage>
        <taxon>Eukaryota</taxon>
        <taxon>Metazoa</taxon>
        <taxon>Chordata</taxon>
        <taxon>Craniata</taxon>
        <taxon>Vertebrata</taxon>
        <taxon>Euteleostomi</taxon>
        <taxon>Actinopterygii</taxon>
        <taxon>Neopterygii</taxon>
        <taxon>Teleostei</taxon>
        <taxon>Ostariophysi</taxon>
        <taxon>Cypriniformes</taxon>
        <taxon>Danionidae</taxon>
        <taxon>Danioninae</taxon>
        <taxon>Danionella</taxon>
    </lineage>
</organism>
<dbReference type="InterPro" id="IPR029398">
    <property type="entry name" value="PolB_thumb"/>
</dbReference>
<dbReference type="AlphaFoldDB" id="A0A553NJN7"/>
<feature type="domain" description="BRCT" evidence="11">
    <location>
        <begin position="18"/>
        <end position="101"/>
    </location>
</feature>
<dbReference type="InterPro" id="IPR028207">
    <property type="entry name" value="DNA_pol_B_palm_palm"/>
</dbReference>
<dbReference type="PRINTS" id="PR00869">
    <property type="entry name" value="DNAPOLX"/>
</dbReference>
<gene>
    <name evidence="12" type="ORF">DNTS_009868</name>
</gene>
<evidence type="ECO:0000259" key="11">
    <source>
        <dbReference type="PROSITE" id="PS50172"/>
    </source>
</evidence>
<dbReference type="SUPFAM" id="SSF47802">
    <property type="entry name" value="DNA polymerase beta, N-terminal domain-like"/>
    <property type="match status" value="1"/>
</dbReference>
<dbReference type="InterPro" id="IPR027421">
    <property type="entry name" value="DNA_pol_lamdba_lyase_dom_sf"/>
</dbReference>
<evidence type="ECO:0000256" key="6">
    <source>
        <dbReference type="ARBA" id="ARBA00022723"/>
    </source>
</evidence>
<dbReference type="Gene3D" id="3.40.50.10190">
    <property type="entry name" value="BRCT domain"/>
    <property type="match status" value="1"/>
</dbReference>
<protein>
    <recommendedName>
        <fullName evidence="11">BRCT domain-containing protein</fullName>
    </recommendedName>
</protein>